<name>A0A9W6IUF6_9HYPH</name>
<dbReference type="SUPFAM" id="SSF63411">
    <property type="entry name" value="LuxS/MPP-like metallohydrolase"/>
    <property type="match status" value="2"/>
</dbReference>
<feature type="domain" description="Peptidase M16 C-terminal" evidence="3">
    <location>
        <begin position="203"/>
        <end position="378"/>
    </location>
</feature>
<evidence type="ECO:0000259" key="2">
    <source>
        <dbReference type="Pfam" id="PF00675"/>
    </source>
</evidence>
<evidence type="ECO:0000313" key="4">
    <source>
        <dbReference type="EMBL" id="GLK56763.1"/>
    </source>
</evidence>
<proteinExistence type="predicted"/>
<accession>A0A9W6IUF6</accession>
<sequence>MTGGLAAPRLSRRLSGVFAAVMTAAAIALPTAPARATEIQRVQTPAGAEAWLVEENTVPVVAVELAFKGGAAQDPEGKAGLAHLMSALLDEGAGDLDSEAFQQTLEDKAIELNFSSNRDGVTASLRTLPENIDEAFRLLGLALSKPRFETADVDRMRGQLSAQIRRAVLDPDDMAGRTFFAEAFPGHPYGVPPRGTVETLGAISRDDLVAGHARLIARDNVAIGVVGAITPERLAGLIDGVLSGLPAKAGLVPVPTVQPKGVGRTEVVELDVPQTSIIFGRAGPLRNDDDFIPAYVVNHILGGGSFSSRLFTEVREKRGLAYGVYSYLAPYDHAGMVLGGVATRNDRAGQSVDLIRAEITRIAKDGPTAEELASAKKYLIGSYALRFDTSAKIANQLVQLQLDDLGIDYITRRNALVEAITPEQVKTAAAKLFGDGSLLIIAVGKPQGLGDVNVRAPEAAPATPGAPG</sequence>
<dbReference type="GO" id="GO:0046872">
    <property type="term" value="F:metal ion binding"/>
    <property type="evidence" value="ECO:0007669"/>
    <property type="project" value="InterPro"/>
</dbReference>
<feature type="domain" description="Peptidase M16 N-terminal" evidence="2">
    <location>
        <begin position="54"/>
        <end position="190"/>
    </location>
</feature>
<dbReference type="PANTHER" id="PTHR11851:SF224">
    <property type="entry name" value="PROCESSING PROTEASE"/>
    <property type="match status" value="1"/>
</dbReference>
<dbReference type="Pfam" id="PF05193">
    <property type="entry name" value="Peptidase_M16_C"/>
    <property type="match status" value="1"/>
</dbReference>
<evidence type="ECO:0000313" key="5">
    <source>
        <dbReference type="Proteomes" id="UP001143400"/>
    </source>
</evidence>
<reference evidence="4" key="2">
    <citation type="submission" date="2023-01" db="EMBL/GenBank/DDBJ databases">
        <authorList>
            <person name="Sun Q."/>
            <person name="Evtushenko L."/>
        </authorList>
    </citation>
    <scope>NUCLEOTIDE SEQUENCE</scope>
    <source>
        <strain evidence="4">VKM B-1606</strain>
    </source>
</reference>
<keyword evidence="1" id="KW-0732">Signal</keyword>
<dbReference type="Proteomes" id="UP001143400">
    <property type="component" value="Unassembled WGS sequence"/>
</dbReference>
<evidence type="ECO:0000259" key="3">
    <source>
        <dbReference type="Pfam" id="PF05193"/>
    </source>
</evidence>
<reference evidence="4" key="1">
    <citation type="journal article" date="2014" name="Int. J. Syst. Evol. Microbiol.">
        <title>Complete genome sequence of Corynebacterium casei LMG S-19264T (=DSM 44701T), isolated from a smear-ripened cheese.</title>
        <authorList>
            <consortium name="US DOE Joint Genome Institute (JGI-PGF)"/>
            <person name="Walter F."/>
            <person name="Albersmeier A."/>
            <person name="Kalinowski J."/>
            <person name="Ruckert C."/>
        </authorList>
    </citation>
    <scope>NUCLEOTIDE SEQUENCE</scope>
    <source>
        <strain evidence="4">VKM B-1606</strain>
    </source>
</reference>
<feature type="chain" id="PRO_5040730809" evidence="1">
    <location>
        <begin position="20"/>
        <end position="468"/>
    </location>
</feature>
<dbReference type="InterPro" id="IPR050361">
    <property type="entry name" value="MPP/UQCRC_Complex"/>
</dbReference>
<dbReference type="InterPro" id="IPR011249">
    <property type="entry name" value="Metalloenz_LuxS/M16"/>
</dbReference>
<evidence type="ECO:0000256" key="1">
    <source>
        <dbReference type="SAM" id="SignalP"/>
    </source>
</evidence>
<dbReference type="AlphaFoldDB" id="A0A9W6IUF6"/>
<dbReference type="PANTHER" id="PTHR11851">
    <property type="entry name" value="METALLOPROTEASE"/>
    <property type="match status" value="1"/>
</dbReference>
<organism evidence="4 5">
    <name type="scientific">Methylopila capsulata</name>
    <dbReference type="NCBI Taxonomy" id="61654"/>
    <lineage>
        <taxon>Bacteria</taxon>
        <taxon>Pseudomonadati</taxon>
        <taxon>Pseudomonadota</taxon>
        <taxon>Alphaproteobacteria</taxon>
        <taxon>Hyphomicrobiales</taxon>
        <taxon>Methylopilaceae</taxon>
        <taxon>Methylopila</taxon>
    </lineage>
</organism>
<comment type="caution">
    <text evidence="4">The sequence shown here is derived from an EMBL/GenBank/DDBJ whole genome shotgun (WGS) entry which is preliminary data.</text>
</comment>
<dbReference type="EMBL" id="BSFF01000003">
    <property type="protein sequence ID" value="GLK56763.1"/>
    <property type="molecule type" value="Genomic_DNA"/>
</dbReference>
<gene>
    <name evidence="4" type="ORF">GCM10008170_27820</name>
</gene>
<dbReference type="Pfam" id="PF00675">
    <property type="entry name" value="Peptidase_M16"/>
    <property type="match status" value="1"/>
</dbReference>
<protein>
    <submittedName>
        <fullName evidence="4">Peptidase M16</fullName>
    </submittedName>
</protein>
<dbReference type="InterPro" id="IPR007863">
    <property type="entry name" value="Peptidase_M16_C"/>
</dbReference>
<dbReference type="InterPro" id="IPR011765">
    <property type="entry name" value="Pept_M16_N"/>
</dbReference>
<dbReference type="Gene3D" id="3.30.830.10">
    <property type="entry name" value="Metalloenzyme, LuxS/M16 peptidase-like"/>
    <property type="match status" value="2"/>
</dbReference>
<feature type="signal peptide" evidence="1">
    <location>
        <begin position="1"/>
        <end position="19"/>
    </location>
</feature>